<protein>
    <submittedName>
        <fullName evidence="2">Uncharacterized protein</fullName>
    </submittedName>
</protein>
<comment type="caution">
    <text evidence="2">The sequence shown here is derived from an EMBL/GenBank/DDBJ whole genome shotgun (WGS) entry which is preliminary data.</text>
</comment>
<reference evidence="2 3" key="1">
    <citation type="submission" date="2023-02" db="EMBL/GenBank/DDBJ databases">
        <title>LHISI_Scaffold_Assembly.</title>
        <authorList>
            <person name="Stuart O.P."/>
            <person name="Cleave R."/>
            <person name="Magrath M.J.L."/>
            <person name="Mikheyev A.S."/>
        </authorList>
    </citation>
    <scope>NUCLEOTIDE SEQUENCE [LARGE SCALE GENOMIC DNA]</scope>
    <source>
        <strain evidence="2">Daus_M_001</strain>
        <tissue evidence="2">Leg muscle</tissue>
    </source>
</reference>
<dbReference type="EMBL" id="JARBHB010000013">
    <property type="protein sequence ID" value="KAJ8869714.1"/>
    <property type="molecule type" value="Genomic_DNA"/>
</dbReference>
<name>A0ABQ9GF24_9NEOP</name>
<feature type="compositionally biased region" description="Basic and acidic residues" evidence="1">
    <location>
        <begin position="473"/>
        <end position="482"/>
    </location>
</feature>
<accession>A0ABQ9GF24</accession>
<proteinExistence type="predicted"/>
<dbReference type="Proteomes" id="UP001159363">
    <property type="component" value="Chromosome 12"/>
</dbReference>
<gene>
    <name evidence="2" type="ORF">PR048_028709</name>
</gene>
<keyword evidence="3" id="KW-1185">Reference proteome</keyword>
<organism evidence="2 3">
    <name type="scientific">Dryococelus australis</name>
    <dbReference type="NCBI Taxonomy" id="614101"/>
    <lineage>
        <taxon>Eukaryota</taxon>
        <taxon>Metazoa</taxon>
        <taxon>Ecdysozoa</taxon>
        <taxon>Arthropoda</taxon>
        <taxon>Hexapoda</taxon>
        <taxon>Insecta</taxon>
        <taxon>Pterygota</taxon>
        <taxon>Neoptera</taxon>
        <taxon>Polyneoptera</taxon>
        <taxon>Phasmatodea</taxon>
        <taxon>Verophasmatodea</taxon>
        <taxon>Anareolatae</taxon>
        <taxon>Phasmatidae</taxon>
        <taxon>Eurycanthinae</taxon>
        <taxon>Dryococelus</taxon>
    </lineage>
</organism>
<feature type="region of interest" description="Disordered" evidence="1">
    <location>
        <begin position="467"/>
        <end position="496"/>
    </location>
</feature>
<feature type="region of interest" description="Disordered" evidence="1">
    <location>
        <begin position="157"/>
        <end position="193"/>
    </location>
</feature>
<evidence type="ECO:0000256" key="1">
    <source>
        <dbReference type="SAM" id="MobiDB-lite"/>
    </source>
</evidence>
<sequence length="496" mass="55615">MGQVSIGRSHLAAAAKDIGEEDGRRQEIARRRRTRCLWCELTRERATRRVKATVLEGALRTLEHCVSTAQLHNLRNSSVFNRKPTLSEERKNSNKRKMIAPEIGVNAAARLRVEGGKANSVEADLQDRASRGDCCFVHDGIIQYRLFTVSMEQRRNERTGEMGYPRENPPTDGIVRHDSHMQKSGVTRPGIEPRSPCWEASRLTAQPPWPRGKNKCIGIRCTVPLAGWMSFVCMRRRNTLRLGLAALQAVNSHEWTSKLNNVCATIELSICHVGGTGARTRDHPTTSAVRINRAGTGKAFFAHITVKKFTQDFEQQRSVRNKQVTVLGPNEDKKSYPDPIAHLQIVAFEECHCRNQPVLSPEQCSNGERDLPPLHEHLPTSKADLLRARLSGAFSRVGVIRATLSRLFRSRFRVRFLTYPSIAERVLISLRPVLTTKTPPAVNAEQKAARATYKPPPGGSRIALIQLSRRAGGHAETHRPEDEQLAELLSHPQEPR</sequence>
<evidence type="ECO:0000313" key="2">
    <source>
        <dbReference type="EMBL" id="KAJ8869714.1"/>
    </source>
</evidence>
<evidence type="ECO:0000313" key="3">
    <source>
        <dbReference type="Proteomes" id="UP001159363"/>
    </source>
</evidence>